<reference evidence="1 2" key="1">
    <citation type="journal article" date="2023" name="Science">
        <title>Complex scaffold remodeling in plant triterpene biosynthesis.</title>
        <authorList>
            <person name="De La Pena R."/>
            <person name="Hodgson H."/>
            <person name="Liu J.C."/>
            <person name="Stephenson M.J."/>
            <person name="Martin A.C."/>
            <person name="Owen C."/>
            <person name="Harkess A."/>
            <person name="Leebens-Mack J."/>
            <person name="Jimenez L.E."/>
            <person name="Osbourn A."/>
            <person name="Sattely E.S."/>
        </authorList>
    </citation>
    <scope>NUCLEOTIDE SEQUENCE [LARGE SCALE GENOMIC DNA]</scope>
    <source>
        <strain evidence="2">cv. JPN11</strain>
        <tissue evidence="1">Leaf</tissue>
    </source>
</reference>
<name>A0ACC1YS25_MELAZ</name>
<accession>A0ACC1YS25</accession>
<dbReference type="EMBL" id="CM051395">
    <property type="protein sequence ID" value="KAJ4725430.1"/>
    <property type="molecule type" value="Genomic_DNA"/>
</dbReference>
<dbReference type="Proteomes" id="UP001164539">
    <property type="component" value="Chromosome 2"/>
</dbReference>
<sequence>MPVAEVFLGAFLQVLFDRLAPDNLSMFPPHLGIHSELKEWKQKLLTIQALLNDAEEKQLTNSAVKMWLDDLRDLAYHVEDILDEFSTKALERSRTTGKPLQMQLIRCISILKCRITSRLEDLCKLTTALGLKSIVGGASATSAWQRPSTTSLPTEPAVYGRDEDKSRVLEMVLQNEPLPRSDVNFGVMTIVGMAGVGKTTLARLVYNDPAVEDFNPKAWVCVSDDFDVLRISKAILESITFISCDLKDLNPVQVKLKEAIAGRKFLLVLDDVWNKDYGLWDILKAPFMAGSPGNDDCWSVFMKHAFVSRDINPHQTSEFIRKKVVEKCKGLPLAARSLGGLLRCKQRDGEWEHILNSKVWDLSYDGEIPVVLKLSYHHLSSHLKSCFAYCAIFPKDYEFKKREVVFLWMAEGLLQQSNDDLVNDLAQWAAGEASFRLEDVLGANNQLERYERARYSSYISHDFDDENKFEAFDKVEHLRTFFPIILHDGTRYIANWVLSSTKISNVPEFVGSLFNLQVLLLRDCSRLKKLPKTIAKSINLRHLDISGQNFVSEMPLGITKLKNLQTLSNFIVGLDTGSGLDDLKNLKFLRGKLCISKLGNVVEDIRRRVPDKNVLDMLRPHSNLKELSIFFYGRIRFPYWVGDPSFSNVVVLRLENCEKCISLPSLGALPSLKDLTIKGMKVLRSIGSEIYEDSCSKRFQSLETLCFQNLGTWEH</sequence>
<evidence type="ECO:0000313" key="1">
    <source>
        <dbReference type="EMBL" id="KAJ4725430.1"/>
    </source>
</evidence>
<keyword evidence="2" id="KW-1185">Reference proteome</keyword>
<gene>
    <name evidence="1" type="ORF">OWV82_004306</name>
</gene>
<proteinExistence type="predicted"/>
<organism evidence="1 2">
    <name type="scientific">Melia azedarach</name>
    <name type="common">Chinaberry tree</name>
    <dbReference type="NCBI Taxonomy" id="155640"/>
    <lineage>
        <taxon>Eukaryota</taxon>
        <taxon>Viridiplantae</taxon>
        <taxon>Streptophyta</taxon>
        <taxon>Embryophyta</taxon>
        <taxon>Tracheophyta</taxon>
        <taxon>Spermatophyta</taxon>
        <taxon>Magnoliopsida</taxon>
        <taxon>eudicotyledons</taxon>
        <taxon>Gunneridae</taxon>
        <taxon>Pentapetalae</taxon>
        <taxon>rosids</taxon>
        <taxon>malvids</taxon>
        <taxon>Sapindales</taxon>
        <taxon>Meliaceae</taxon>
        <taxon>Melia</taxon>
    </lineage>
</organism>
<protein>
    <submittedName>
        <fullName evidence="1">NB-ARC domain-containing disease resistance protein</fullName>
    </submittedName>
</protein>
<comment type="caution">
    <text evidence="1">The sequence shown here is derived from an EMBL/GenBank/DDBJ whole genome shotgun (WGS) entry which is preliminary data.</text>
</comment>
<evidence type="ECO:0000313" key="2">
    <source>
        <dbReference type="Proteomes" id="UP001164539"/>
    </source>
</evidence>